<dbReference type="GO" id="GO:0006020">
    <property type="term" value="P:inositol metabolic process"/>
    <property type="evidence" value="ECO:0007669"/>
    <property type="project" value="TreeGrafter"/>
</dbReference>
<name>A0A2N1J569_9BACT</name>
<dbReference type="PANTHER" id="PTHR20854">
    <property type="entry name" value="INOSITOL MONOPHOSPHATASE"/>
    <property type="match status" value="1"/>
</dbReference>
<dbReference type="GO" id="GO:0046872">
    <property type="term" value="F:metal ion binding"/>
    <property type="evidence" value="ECO:0007669"/>
    <property type="project" value="UniProtKB-KW"/>
</dbReference>
<feature type="binding site" evidence="1">
    <location>
        <position position="81"/>
    </location>
    <ligand>
        <name>Mg(2+)</name>
        <dbReference type="ChEBI" id="CHEBI:18420"/>
        <label>1</label>
        <note>catalytic</note>
    </ligand>
</feature>
<dbReference type="InterPro" id="IPR000760">
    <property type="entry name" value="Inositol_monophosphatase-like"/>
</dbReference>
<dbReference type="GO" id="GO:0007165">
    <property type="term" value="P:signal transduction"/>
    <property type="evidence" value="ECO:0007669"/>
    <property type="project" value="TreeGrafter"/>
</dbReference>
<organism evidence="2 3">
    <name type="scientific">Malaciobacter halophilus</name>
    <dbReference type="NCBI Taxonomy" id="197482"/>
    <lineage>
        <taxon>Bacteria</taxon>
        <taxon>Pseudomonadati</taxon>
        <taxon>Campylobacterota</taxon>
        <taxon>Epsilonproteobacteria</taxon>
        <taxon>Campylobacterales</taxon>
        <taxon>Arcobacteraceae</taxon>
        <taxon>Malaciobacter</taxon>
    </lineage>
</organism>
<keyword evidence="1" id="KW-0479">Metal-binding</keyword>
<reference evidence="2 3" key="1">
    <citation type="submission" date="2017-09" db="EMBL/GenBank/DDBJ databases">
        <title>Genomics of the genus Arcobacter.</title>
        <authorList>
            <person name="Perez-Cataluna A."/>
            <person name="Figueras M.J."/>
            <person name="Salas-Masso N."/>
        </authorList>
    </citation>
    <scope>NUCLEOTIDE SEQUENCE [LARGE SCALE GENOMIC DNA]</scope>
    <source>
        <strain evidence="2 3">DSM 18005</strain>
    </source>
</reference>
<accession>A0A2N1J569</accession>
<evidence type="ECO:0000313" key="2">
    <source>
        <dbReference type="EMBL" id="PKI81710.1"/>
    </source>
</evidence>
<protein>
    <submittedName>
        <fullName evidence="2">Inositol phosphatase</fullName>
    </submittedName>
</protein>
<evidence type="ECO:0000313" key="3">
    <source>
        <dbReference type="Proteomes" id="UP000233248"/>
    </source>
</evidence>
<dbReference type="EMBL" id="NXIF01000009">
    <property type="protein sequence ID" value="PKI81710.1"/>
    <property type="molecule type" value="Genomic_DNA"/>
</dbReference>
<dbReference type="RefSeq" id="WP_101183717.1">
    <property type="nucleotide sequence ID" value="NZ_CP031218.1"/>
</dbReference>
<dbReference type="Pfam" id="PF00459">
    <property type="entry name" value="Inositol_P"/>
    <property type="match status" value="1"/>
</dbReference>
<feature type="binding site" evidence="1">
    <location>
        <position position="83"/>
    </location>
    <ligand>
        <name>Mg(2+)</name>
        <dbReference type="ChEBI" id="CHEBI:18420"/>
        <label>1</label>
        <note>catalytic</note>
    </ligand>
</feature>
<sequence>MKAFIQDCIEANKQIYEYINTHISSTDLENTGKLGFGGDKSLIIDLKAETIFINYLSKYGTIYSEESGYTNSKSKKRIIIDPIDGSDNLASNLPYYGTSVALEIDKKVIAAVICNLATGILTYKTKELEITKIDLRTMQKIDSLDIQDEKVAVFERAYKNPKLCQKLFDNSIKYRSLGAIALTLCDARNYSFVLFYGSLREFDIAAGIFMCEGLNVYRGDEFLIVAKNIYNFNLIKDTINKL</sequence>
<proteinExistence type="predicted"/>
<feature type="binding site" evidence="1">
    <location>
        <position position="65"/>
    </location>
    <ligand>
        <name>Mg(2+)</name>
        <dbReference type="ChEBI" id="CHEBI:18420"/>
        <label>1</label>
        <note>catalytic</note>
    </ligand>
</feature>
<feature type="binding site" evidence="1">
    <location>
        <position position="84"/>
    </location>
    <ligand>
        <name>Mg(2+)</name>
        <dbReference type="ChEBI" id="CHEBI:18420"/>
        <label>1</label>
        <note>catalytic</note>
    </ligand>
</feature>
<dbReference type="Proteomes" id="UP000233248">
    <property type="component" value="Unassembled WGS sequence"/>
</dbReference>
<feature type="binding site" evidence="1">
    <location>
        <position position="203"/>
    </location>
    <ligand>
        <name>Mg(2+)</name>
        <dbReference type="ChEBI" id="CHEBI:18420"/>
        <label>1</label>
        <note>catalytic</note>
    </ligand>
</feature>
<dbReference type="AlphaFoldDB" id="A0A2N1J569"/>
<dbReference type="KEGG" id="ahs:AHALO_1888"/>
<evidence type="ECO:0000256" key="1">
    <source>
        <dbReference type="PIRSR" id="PIRSR600760-2"/>
    </source>
</evidence>
<comment type="cofactor">
    <cofactor evidence="1">
        <name>Mg(2+)</name>
        <dbReference type="ChEBI" id="CHEBI:18420"/>
    </cofactor>
</comment>
<gene>
    <name evidence="2" type="ORF">CP960_02795</name>
</gene>
<comment type="caution">
    <text evidence="2">The sequence shown here is derived from an EMBL/GenBank/DDBJ whole genome shotgun (WGS) entry which is preliminary data.</text>
</comment>
<dbReference type="GO" id="GO:0008934">
    <property type="term" value="F:inositol monophosphate 1-phosphatase activity"/>
    <property type="evidence" value="ECO:0007669"/>
    <property type="project" value="TreeGrafter"/>
</dbReference>
<dbReference type="PANTHER" id="PTHR20854:SF4">
    <property type="entry name" value="INOSITOL-1-MONOPHOSPHATASE-RELATED"/>
    <property type="match status" value="1"/>
</dbReference>
<dbReference type="SUPFAM" id="SSF56655">
    <property type="entry name" value="Carbohydrate phosphatase"/>
    <property type="match status" value="1"/>
</dbReference>
<dbReference type="Gene3D" id="3.30.540.10">
    <property type="entry name" value="Fructose-1,6-Bisphosphatase, subunit A, domain 1"/>
    <property type="match status" value="1"/>
</dbReference>
<keyword evidence="3" id="KW-1185">Reference proteome</keyword>
<dbReference type="OrthoDB" id="5329730at2"/>
<keyword evidence="1" id="KW-0460">Magnesium</keyword>